<organism evidence="9 10">
    <name type="scientific">Rhizobium quercicola</name>
    <dbReference type="NCBI Taxonomy" id="2901226"/>
    <lineage>
        <taxon>Bacteria</taxon>
        <taxon>Pseudomonadati</taxon>
        <taxon>Pseudomonadota</taxon>
        <taxon>Alphaproteobacteria</taxon>
        <taxon>Hyphomicrobiales</taxon>
        <taxon>Rhizobiaceae</taxon>
        <taxon>Rhizobium/Agrobacterium group</taxon>
        <taxon>Rhizobium</taxon>
    </lineage>
</organism>
<feature type="domain" description="AAA+ ATPase" evidence="8">
    <location>
        <begin position="221"/>
        <end position="360"/>
    </location>
</feature>
<dbReference type="PANTHER" id="PTHR23076:SF97">
    <property type="entry name" value="ATP-DEPENDENT ZINC METALLOPROTEASE YME1L1"/>
    <property type="match status" value="1"/>
</dbReference>
<dbReference type="InterPro" id="IPR003959">
    <property type="entry name" value="ATPase_AAA_core"/>
</dbReference>
<dbReference type="SUPFAM" id="SSF52540">
    <property type="entry name" value="P-loop containing nucleoside triphosphate hydrolases"/>
    <property type="match status" value="1"/>
</dbReference>
<dbReference type="Gene3D" id="3.40.50.300">
    <property type="entry name" value="P-loop containing nucleotide triphosphate hydrolases"/>
    <property type="match status" value="1"/>
</dbReference>
<comment type="caution">
    <text evidence="9">The sequence shown here is derived from an EMBL/GenBank/DDBJ whole genome shotgun (WGS) entry which is preliminary data.</text>
</comment>
<proteinExistence type="inferred from homology"/>
<dbReference type="InterPro" id="IPR027417">
    <property type="entry name" value="P-loop_NTPase"/>
</dbReference>
<keyword evidence="6" id="KW-0862">Zinc</keyword>
<dbReference type="GO" id="GO:0046872">
    <property type="term" value="F:metal ion binding"/>
    <property type="evidence" value="ECO:0007669"/>
    <property type="project" value="UniProtKB-KW"/>
</dbReference>
<sequence length="618" mass="66893">MRWRDFHPTLKDYVYIFLMREAARRAGLLGERRHRTTVFSLHPELSLDHVSTALERVVLAEDRFNVASVDDGPRGTVDYLKVRTKLFEDKSLVVVLRSDSELPSFLLAAADNVVPVGMISARHLSAALRARNGFATTAHEAEDLLSFPADDMFAALRPGRSPEAALAKLAAVRASTIPEVADPAVLHLEDLYGYGDAKTWGLDLAEDIEAWRSRRIRWSDIDTGMLLSGPPGTGKTLFASALSTTCKAHYLPTSLAQWQSKGHLGDLLKAMRADFKTAAKNAPCVMLIDEFDSIGDRSKFDSRHAHYSTEVVNALLECIDGSSRLEGVVVIGACNDPSRIDPALLRAGRLSSQFVIGLPSRDERIGILKTFVGTALRKSTIGEIAKLTKGFTGADLSRLVRVAHRSARKRGKPVSARDFLSELSVPIPIEGAHRRVICIHEAGHAIVGSILKVGYLEAVVVASTYNPAVSGPRGTTKFLRVGGGFMSRQCYLDQIAMLLGGMAAEEILLGNVSNGSGGGQGSDLQSAADLATLMETQLGMGEALGHLAAATSEDLDILRRSNPIILGRVERLLAEQMERAKAILNGNRLALEQITSEADVRGRISGSRVNELIINPVI</sequence>
<dbReference type="PANTHER" id="PTHR23076">
    <property type="entry name" value="METALLOPROTEASE M41 FTSH"/>
    <property type="match status" value="1"/>
</dbReference>
<dbReference type="InterPro" id="IPR037219">
    <property type="entry name" value="Peptidase_M41-like"/>
</dbReference>
<evidence type="ECO:0000256" key="7">
    <source>
        <dbReference type="ARBA" id="ARBA00023049"/>
    </source>
</evidence>
<dbReference type="CDD" id="cd19481">
    <property type="entry name" value="RecA-like_protease"/>
    <property type="match status" value="1"/>
</dbReference>
<keyword evidence="7" id="KW-0482">Metalloprotease</keyword>
<comment type="similarity">
    <text evidence="2">In the C-terminal section; belongs to the peptidase M41 family.</text>
</comment>
<dbReference type="GO" id="GO:0006508">
    <property type="term" value="P:proteolysis"/>
    <property type="evidence" value="ECO:0007669"/>
    <property type="project" value="UniProtKB-KW"/>
</dbReference>
<evidence type="ECO:0000256" key="4">
    <source>
        <dbReference type="ARBA" id="ARBA00022723"/>
    </source>
</evidence>
<gene>
    <name evidence="9" type="ORF">LRX75_15605</name>
</gene>
<evidence type="ECO:0000313" key="9">
    <source>
        <dbReference type="EMBL" id="MCD7110461.1"/>
    </source>
</evidence>
<dbReference type="Pfam" id="PF01434">
    <property type="entry name" value="Peptidase_M41"/>
    <property type="match status" value="1"/>
</dbReference>
<dbReference type="SMART" id="SM00382">
    <property type="entry name" value="AAA"/>
    <property type="match status" value="1"/>
</dbReference>
<dbReference type="GO" id="GO:0004222">
    <property type="term" value="F:metalloendopeptidase activity"/>
    <property type="evidence" value="ECO:0007669"/>
    <property type="project" value="InterPro"/>
</dbReference>
<dbReference type="Proteomes" id="UP001139089">
    <property type="component" value="Unassembled WGS sequence"/>
</dbReference>
<dbReference type="AlphaFoldDB" id="A0A9X1NV18"/>
<dbReference type="Pfam" id="PF17862">
    <property type="entry name" value="AAA_lid_3"/>
    <property type="match status" value="1"/>
</dbReference>
<keyword evidence="4" id="KW-0479">Metal-binding</keyword>
<dbReference type="GO" id="GO:0005886">
    <property type="term" value="C:plasma membrane"/>
    <property type="evidence" value="ECO:0007669"/>
    <property type="project" value="TreeGrafter"/>
</dbReference>
<evidence type="ECO:0000256" key="6">
    <source>
        <dbReference type="ARBA" id="ARBA00022833"/>
    </source>
</evidence>
<evidence type="ECO:0000256" key="3">
    <source>
        <dbReference type="ARBA" id="ARBA00022670"/>
    </source>
</evidence>
<keyword evidence="5" id="KW-0378">Hydrolase</keyword>
<evidence type="ECO:0000256" key="2">
    <source>
        <dbReference type="ARBA" id="ARBA00010044"/>
    </source>
</evidence>
<comment type="cofactor">
    <cofactor evidence="1">
        <name>Zn(2+)</name>
        <dbReference type="ChEBI" id="CHEBI:29105"/>
    </cofactor>
</comment>
<dbReference type="EMBL" id="JAJOZR010000009">
    <property type="protein sequence ID" value="MCD7110461.1"/>
    <property type="molecule type" value="Genomic_DNA"/>
</dbReference>
<dbReference type="Pfam" id="PF00004">
    <property type="entry name" value="AAA"/>
    <property type="match status" value="1"/>
</dbReference>
<dbReference type="GO" id="GO:0005524">
    <property type="term" value="F:ATP binding"/>
    <property type="evidence" value="ECO:0007669"/>
    <property type="project" value="InterPro"/>
</dbReference>
<dbReference type="GO" id="GO:0016887">
    <property type="term" value="F:ATP hydrolysis activity"/>
    <property type="evidence" value="ECO:0007669"/>
    <property type="project" value="InterPro"/>
</dbReference>
<keyword evidence="3" id="KW-0645">Protease</keyword>
<evidence type="ECO:0000256" key="5">
    <source>
        <dbReference type="ARBA" id="ARBA00022801"/>
    </source>
</evidence>
<dbReference type="InterPro" id="IPR003593">
    <property type="entry name" value="AAA+_ATPase"/>
</dbReference>
<dbReference type="Gene3D" id="1.10.8.60">
    <property type="match status" value="1"/>
</dbReference>
<name>A0A9X1NV18_9HYPH</name>
<reference evidence="9" key="1">
    <citation type="submission" date="2021-12" db="EMBL/GenBank/DDBJ databases">
        <authorList>
            <person name="Li Y."/>
        </authorList>
    </citation>
    <scope>NUCLEOTIDE SEQUENCE</scope>
    <source>
        <strain evidence="9">DKSPLA3</strain>
    </source>
</reference>
<accession>A0A9X1NV18</accession>
<protein>
    <submittedName>
        <fullName evidence="9">AAA family ATPase</fullName>
    </submittedName>
</protein>
<dbReference type="SUPFAM" id="SSF140990">
    <property type="entry name" value="FtsH protease domain-like"/>
    <property type="match status" value="1"/>
</dbReference>
<dbReference type="InterPro" id="IPR000642">
    <property type="entry name" value="Peptidase_M41"/>
</dbReference>
<dbReference type="Gene3D" id="1.20.58.760">
    <property type="entry name" value="Peptidase M41"/>
    <property type="match status" value="1"/>
</dbReference>
<dbReference type="RefSeq" id="WP_231815666.1">
    <property type="nucleotide sequence ID" value="NZ_JAJOZR010000009.1"/>
</dbReference>
<keyword evidence="10" id="KW-1185">Reference proteome</keyword>
<evidence type="ECO:0000256" key="1">
    <source>
        <dbReference type="ARBA" id="ARBA00001947"/>
    </source>
</evidence>
<dbReference type="GO" id="GO:0004176">
    <property type="term" value="F:ATP-dependent peptidase activity"/>
    <property type="evidence" value="ECO:0007669"/>
    <property type="project" value="InterPro"/>
</dbReference>
<evidence type="ECO:0000259" key="8">
    <source>
        <dbReference type="SMART" id="SM00382"/>
    </source>
</evidence>
<dbReference type="GO" id="GO:0030163">
    <property type="term" value="P:protein catabolic process"/>
    <property type="evidence" value="ECO:0007669"/>
    <property type="project" value="TreeGrafter"/>
</dbReference>
<evidence type="ECO:0000313" key="10">
    <source>
        <dbReference type="Proteomes" id="UP001139089"/>
    </source>
</evidence>
<dbReference type="InterPro" id="IPR041569">
    <property type="entry name" value="AAA_lid_3"/>
</dbReference>